<dbReference type="InterPro" id="IPR036641">
    <property type="entry name" value="HPT_dom_sf"/>
</dbReference>
<feature type="domain" description="Response regulatory" evidence="16">
    <location>
        <begin position="1067"/>
        <end position="1191"/>
    </location>
</feature>
<dbReference type="Gene3D" id="3.40.50.2300">
    <property type="match status" value="1"/>
</dbReference>
<dbReference type="SUPFAM" id="SSF47384">
    <property type="entry name" value="Homodimeric domain of signal transducing histidine kinase"/>
    <property type="match status" value="1"/>
</dbReference>
<gene>
    <name evidence="18" type="ORF">C9J01_27830</name>
</gene>
<evidence type="ECO:0000256" key="9">
    <source>
        <dbReference type="ARBA" id="ARBA00022989"/>
    </source>
</evidence>
<keyword evidence="4" id="KW-1003">Cell membrane</keyword>
<dbReference type="PROSITE" id="PS50110">
    <property type="entry name" value="RESPONSE_REGULATORY"/>
    <property type="match status" value="1"/>
</dbReference>
<dbReference type="InterPro" id="IPR008207">
    <property type="entry name" value="Sig_transdc_His_kin_Hpt_dom"/>
</dbReference>
<keyword evidence="5 13" id="KW-0597">Phosphoprotein</keyword>
<dbReference type="PROSITE" id="PS50109">
    <property type="entry name" value="HIS_KIN"/>
    <property type="match status" value="1"/>
</dbReference>
<dbReference type="SUPFAM" id="SSF52172">
    <property type="entry name" value="CheY-like"/>
    <property type="match status" value="1"/>
</dbReference>
<evidence type="ECO:0000256" key="2">
    <source>
        <dbReference type="ARBA" id="ARBA00004651"/>
    </source>
</evidence>
<accession>A0A2T3MXU4</accession>
<reference evidence="18 19" key="1">
    <citation type="submission" date="2018-03" db="EMBL/GenBank/DDBJ databases">
        <title>Whole genome sequencing of Histamine producing bacteria.</title>
        <authorList>
            <person name="Butler K."/>
        </authorList>
    </citation>
    <scope>NUCLEOTIDE SEQUENCE [LARGE SCALE GENOMIC DNA]</scope>
    <source>
        <strain evidence="18 19">DSM 19138</strain>
    </source>
</reference>
<dbReference type="Gene3D" id="3.40.190.10">
    <property type="entry name" value="Periplasmic binding protein-like II"/>
    <property type="match status" value="4"/>
</dbReference>
<dbReference type="InterPro" id="IPR036890">
    <property type="entry name" value="HATPase_C_sf"/>
</dbReference>
<keyword evidence="11" id="KW-0472">Membrane</keyword>
<dbReference type="SMART" id="SM00387">
    <property type="entry name" value="HATPase_c"/>
    <property type="match status" value="1"/>
</dbReference>
<dbReference type="InterPro" id="IPR036097">
    <property type="entry name" value="HisK_dim/P_sf"/>
</dbReference>
<dbReference type="PROSITE" id="PS50894">
    <property type="entry name" value="HPT"/>
    <property type="match status" value="1"/>
</dbReference>
<dbReference type="GO" id="GO:0005886">
    <property type="term" value="C:plasma membrane"/>
    <property type="evidence" value="ECO:0007669"/>
    <property type="project" value="UniProtKB-SubCell"/>
</dbReference>
<feature type="signal peptide" evidence="14">
    <location>
        <begin position="1"/>
        <end position="19"/>
    </location>
</feature>
<dbReference type="InterPro" id="IPR003661">
    <property type="entry name" value="HisK_dim/P_dom"/>
</dbReference>
<proteinExistence type="predicted"/>
<dbReference type="CDD" id="cd01007">
    <property type="entry name" value="PBP2_BvgS_HisK_like"/>
    <property type="match status" value="2"/>
</dbReference>
<sequence>MIKKLCTLLIWLAVTNAWAAPPQTAPMLTTEKTLRIGYPAFDWAPFTFVSHKGHVSGLLPSLVYEITQQSGYQTDTFVYPTFSDVLNAFHNNEIDLLVGVSSTFNRQQTMLFSKPLVTIPMAAISKAKNLRSIHQLDHKIVAIEEGFAIDEQIRQMTGNKPIIAPMPSSELAFNAVIQGQADAYVGNAITLDDMKNHHKTGKPYSINYLEDVPYERLYIAAHKEKTELITMLDKGLENIPQQRLDNIYDTWLSDKQQQLIANQDLLHLTPTEAQWVQSRSTLKVAYHPNDFPYQFTDKSGLLGGISSDVLRILAQKLNLTLVPIANSDFSDILAQLNAGRIDAVAAVTCTPERLQSLNCTQPYSEEKWVMVTAVDNPKEFIRKSAKIAVVAQKFGEVLIREQYSSNPIIIYSDNEPLLQAVIKGEADYAVISLSSASRLLQGDYLGKLRVIASDLDNSSLPVGFAIAKDNMLLTSIINKTMANISPGKLTDIQHKWRTVTLNSGISANRLALWIFSLLGLIGVIIATFTYWNRKLTSEVQQRKAIEEKLTYLTNNVDGILMQHLQRSDDPNDISILFLSENIRHLTGITADEFKADPQQLTALLRQRSDHKKLFGDIQRAVKHGYWQTELQLESAASQQRWLEIRSQVIEVSGGWQWTSILIDITAMKQQQLELERARFEAENATQAKSRFLAMMSHEIRTPISGILSLLELLEPHTRHNTHARGLHDHLELSAKNLLNIVSDVLDFSKVEAGKLGLSPAPCAIPDLISELIQPHIIHANQKGLQFRLWLAPNIDDQLECDALRIKQILNNLLNNATKFTEQGEITLAVDVIEQTQQQQTLKITVSDSGIGISEQDLGKLFQPFEQADASSERRFNGTGLGLSICRQLVHLMGGDITATSALGEGASFSFTLPAKRLALQPLLSLGLRCVLIGIEKHDRALLDSYLKYWHCQVEALDDKDLSSHVIQELLTKQYDVIFLPQSWQTDIESDSKMLSTMARFIFLADSPLLSAVPCLQGWSIGRCPLVPQQILHALANTPTQVPLQPAQAQPITGSNMDRKTAIAQNRLLLVAEDHPINQQIIKQQLQQLGFFPDIVENGLQALKALQTAPYALLLTDCHMPELDGYGLVKAIRKKQNEPGDEKARYYQLPIIALTANTAGDAKTHIEQYGFDDYLNKPATMQTLSYKLNFWIGENSRDKADNSQPLLNTTDAERQAQLTGQPQGPLDISKITAMFGDLETGIHFIREYITSCLDDLETLALAIGNRDSDATRLVSHRMKGAARMMEYSAMADHCEAIEKLATTDKVVPSSLEPVYTMIDDLKRQVKQF</sequence>
<feature type="domain" description="HPt" evidence="17">
    <location>
        <begin position="1236"/>
        <end position="1327"/>
    </location>
</feature>
<dbReference type="OrthoDB" id="9810730at2"/>
<evidence type="ECO:0000256" key="12">
    <source>
        <dbReference type="PROSITE-ProRule" id="PRU00110"/>
    </source>
</evidence>
<evidence type="ECO:0000259" key="16">
    <source>
        <dbReference type="PROSITE" id="PS50110"/>
    </source>
</evidence>
<evidence type="ECO:0000256" key="5">
    <source>
        <dbReference type="ARBA" id="ARBA00022553"/>
    </source>
</evidence>
<organism evidence="18 19">
    <name type="scientific">Photobacterium rosenbergii</name>
    <dbReference type="NCBI Taxonomy" id="294936"/>
    <lineage>
        <taxon>Bacteria</taxon>
        <taxon>Pseudomonadati</taxon>
        <taxon>Pseudomonadota</taxon>
        <taxon>Gammaproteobacteria</taxon>
        <taxon>Vibrionales</taxon>
        <taxon>Vibrionaceae</taxon>
        <taxon>Photobacterium</taxon>
    </lineage>
</organism>
<protein>
    <recommendedName>
        <fullName evidence="3">histidine kinase</fullName>
        <ecNumber evidence="3">2.7.13.3</ecNumber>
    </recommendedName>
</protein>
<evidence type="ECO:0000256" key="6">
    <source>
        <dbReference type="ARBA" id="ARBA00022692"/>
    </source>
</evidence>
<dbReference type="GO" id="GO:0005524">
    <property type="term" value="F:ATP binding"/>
    <property type="evidence" value="ECO:0007669"/>
    <property type="project" value="UniProtKB-KW"/>
</dbReference>
<dbReference type="SMART" id="SM00062">
    <property type="entry name" value="PBPb"/>
    <property type="match status" value="2"/>
</dbReference>
<dbReference type="Gene3D" id="1.20.120.160">
    <property type="entry name" value="HPT domain"/>
    <property type="match status" value="1"/>
</dbReference>
<dbReference type="SUPFAM" id="SSF55785">
    <property type="entry name" value="PYP-like sensor domain (PAS domain)"/>
    <property type="match status" value="1"/>
</dbReference>
<dbReference type="Gene3D" id="3.30.450.20">
    <property type="entry name" value="PAS domain"/>
    <property type="match status" value="1"/>
</dbReference>
<dbReference type="CDD" id="cd16922">
    <property type="entry name" value="HATPase_EvgS-ArcB-TorS-like"/>
    <property type="match status" value="1"/>
</dbReference>
<evidence type="ECO:0000259" key="15">
    <source>
        <dbReference type="PROSITE" id="PS50109"/>
    </source>
</evidence>
<feature type="modified residue" description="Phosphohistidine" evidence="12">
    <location>
        <position position="1275"/>
    </location>
</feature>
<dbReference type="SMART" id="SM00388">
    <property type="entry name" value="HisKA"/>
    <property type="match status" value="1"/>
</dbReference>
<dbReference type="Pfam" id="PF00497">
    <property type="entry name" value="SBP_bac_3"/>
    <property type="match status" value="2"/>
</dbReference>
<dbReference type="RefSeq" id="WP_107301319.1">
    <property type="nucleotide sequence ID" value="NZ_PYMB01000037.1"/>
</dbReference>
<evidence type="ECO:0000259" key="17">
    <source>
        <dbReference type="PROSITE" id="PS50894"/>
    </source>
</evidence>
<dbReference type="Pfam" id="PF02518">
    <property type="entry name" value="HATPase_c"/>
    <property type="match status" value="1"/>
</dbReference>
<dbReference type="Proteomes" id="UP000241346">
    <property type="component" value="Unassembled WGS sequence"/>
</dbReference>
<dbReference type="SUPFAM" id="SSF53850">
    <property type="entry name" value="Periplasmic binding protein-like II"/>
    <property type="match status" value="2"/>
</dbReference>
<dbReference type="Pfam" id="PF01627">
    <property type="entry name" value="Hpt"/>
    <property type="match status" value="1"/>
</dbReference>
<dbReference type="InterPro" id="IPR001789">
    <property type="entry name" value="Sig_transdc_resp-reg_receiver"/>
</dbReference>
<dbReference type="Pfam" id="PF00512">
    <property type="entry name" value="HisKA"/>
    <property type="match status" value="1"/>
</dbReference>
<dbReference type="FunFam" id="3.30.565.10:FF:000010">
    <property type="entry name" value="Sensor histidine kinase RcsC"/>
    <property type="match status" value="1"/>
</dbReference>
<keyword evidence="9" id="KW-1133">Transmembrane helix</keyword>
<keyword evidence="14" id="KW-0732">Signal</keyword>
<dbReference type="Gene3D" id="1.10.287.130">
    <property type="match status" value="1"/>
</dbReference>
<name>A0A2T3MXU4_9GAMM</name>
<keyword evidence="8" id="KW-0067">ATP-binding</keyword>
<dbReference type="CDD" id="cd00082">
    <property type="entry name" value="HisKA"/>
    <property type="match status" value="1"/>
</dbReference>
<dbReference type="PANTHER" id="PTHR45339:SF1">
    <property type="entry name" value="HYBRID SIGNAL TRANSDUCTION HISTIDINE KINASE J"/>
    <property type="match status" value="1"/>
</dbReference>
<dbReference type="InterPro" id="IPR001638">
    <property type="entry name" value="Solute-binding_3/MltF_N"/>
</dbReference>
<dbReference type="InterPro" id="IPR003594">
    <property type="entry name" value="HATPase_dom"/>
</dbReference>
<feature type="chain" id="PRO_5015610661" description="histidine kinase" evidence="14">
    <location>
        <begin position="20"/>
        <end position="1327"/>
    </location>
</feature>
<dbReference type="Gene3D" id="3.30.565.10">
    <property type="entry name" value="Histidine kinase-like ATPase, C-terminal domain"/>
    <property type="match status" value="1"/>
</dbReference>
<evidence type="ECO:0000256" key="1">
    <source>
        <dbReference type="ARBA" id="ARBA00000085"/>
    </source>
</evidence>
<dbReference type="Pfam" id="PF00072">
    <property type="entry name" value="Response_reg"/>
    <property type="match status" value="1"/>
</dbReference>
<evidence type="ECO:0000256" key="10">
    <source>
        <dbReference type="ARBA" id="ARBA00023012"/>
    </source>
</evidence>
<dbReference type="GO" id="GO:0000155">
    <property type="term" value="F:phosphorelay sensor kinase activity"/>
    <property type="evidence" value="ECO:0007669"/>
    <property type="project" value="InterPro"/>
</dbReference>
<dbReference type="InterPro" id="IPR005467">
    <property type="entry name" value="His_kinase_dom"/>
</dbReference>
<keyword evidence="10" id="KW-0902">Two-component regulatory system</keyword>
<dbReference type="CDD" id="cd00088">
    <property type="entry name" value="HPT"/>
    <property type="match status" value="1"/>
</dbReference>
<evidence type="ECO:0000313" key="19">
    <source>
        <dbReference type="Proteomes" id="UP000241346"/>
    </source>
</evidence>
<evidence type="ECO:0000313" key="18">
    <source>
        <dbReference type="EMBL" id="PSW04778.1"/>
    </source>
</evidence>
<dbReference type="InterPro" id="IPR035965">
    <property type="entry name" value="PAS-like_dom_sf"/>
</dbReference>
<feature type="modified residue" description="4-aspartylphosphate" evidence="13">
    <location>
        <position position="1116"/>
    </location>
</feature>
<keyword evidence="7" id="KW-0547">Nucleotide-binding</keyword>
<dbReference type="PANTHER" id="PTHR45339">
    <property type="entry name" value="HYBRID SIGNAL TRANSDUCTION HISTIDINE KINASE J"/>
    <property type="match status" value="1"/>
</dbReference>
<dbReference type="EC" id="2.7.13.3" evidence="3"/>
<evidence type="ECO:0000256" key="8">
    <source>
        <dbReference type="ARBA" id="ARBA00022840"/>
    </source>
</evidence>
<feature type="domain" description="Histidine kinase" evidence="15">
    <location>
        <begin position="694"/>
        <end position="916"/>
    </location>
</feature>
<dbReference type="InterPro" id="IPR011006">
    <property type="entry name" value="CheY-like_superfamily"/>
</dbReference>
<evidence type="ECO:0000256" key="11">
    <source>
        <dbReference type="ARBA" id="ARBA00023136"/>
    </source>
</evidence>
<comment type="caution">
    <text evidence="18">The sequence shown here is derived from an EMBL/GenBank/DDBJ whole genome shotgun (WGS) entry which is preliminary data.</text>
</comment>
<comment type="subcellular location">
    <subcellularLocation>
        <location evidence="2">Cell membrane</location>
        <topology evidence="2">Multi-pass membrane protein</topology>
    </subcellularLocation>
</comment>
<dbReference type="SUPFAM" id="SSF55874">
    <property type="entry name" value="ATPase domain of HSP90 chaperone/DNA topoisomerase II/histidine kinase"/>
    <property type="match status" value="1"/>
</dbReference>
<evidence type="ECO:0000256" key="4">
    <source>
        <dbReference type="ARBA" id="ARBA00022475"/>
    </source>
</evidence>
<dbReference type="SMART" id="SM00448">
    <property type="entry name" value="REC"/>
    <property type="match status" value="1"/>
</dbReference>
<evidence type="ECO:0000256" key="14">
    <source>
        <dbReference type="SAM" id="SignalP"/>
    </source>
</evidence>
<dbReference type="InterPro" id="IPR004358">
    <property type="entry name" value="Sig_transdc_His_kin-like_C"/>
</dbReference>
<dbReference type="PRINTS" id="PR00344">
    <property type="entry name" value="BCTRLSENSOR"/>
</dbReference>
<comment type="catalytic activity">
    <reaction evidence="1">
        <text>ATP + protein L-histidine = ADP + protein N-phospho-L-histidine.</text>
        <dbReference type="EC" id="2.7.13.3"/>
    </reaction>
</comment>
<evidence type="ECO:0000256" key="13">
    <source>
        <dbReference type="PROSITE-ProRule" id="PRU00169"/>
    </source>
</evidence>
<dbReference type="CDD" id="cd17546">
    <property type="entry name" value="REC_hyHK_CKI1_RcsC-like"/>
    <property type="match status" value="1"/>
</dbReference>
<keyword evidence="6" id="KW-0812">Transmembrane</keyword>
<evidence type="ECO:0000256" key="3">
    <source>
        <dbReference type="ARBA" id="ARBA00012438"/>
    </source>
</evidence>
<dbReference type="SUPFAM" id="SSF47226">
    <property type="entry name" value="Histidine-containing phosphotransfer domain, HPT domain"/>
    <property type="match status" value="1"/>
</dbReference>
<evidence type="ECO:0000256" key="7">
    <source>
        <dbReference type="ARBA" id="ARBA00022741"/>
    </source>
</evidence>
<dbReference type="EMBL" id="PYMB01000037">
    <property type="protein sequence ID" value="PSW04778.1"/>
    <property type="molecule type" value="Genomic_DNA"/>
</dbReference>